<dbReference type="GO" id="GO:0004672">
    <property type="term" value="F:protein kinase activity"/>
    <property type="evidence" value="ECO:0007669"/>
    <property type="project" value="TreeGrafter"/>
</dbReference>
<dbReference type="GeneID" id="35592766"/>
<protein>
    <submittedName>
        <fullName evidence="2">Kinase anchor protein</fullName>
    </submittedName>
</protein>
<dbReference type="InterPro" id="IPR013153">
    <property type="entry name" value="Prk_AAA"/>
</dbReference>
<keyword evidence="2" id="KW-0418">Kinase</keyword>
<dbReference type="PANTHER" id="PTHR30267">
    <property type="entry name" value="PROTEIN KINASE PRKA"/>
    <property type="match status" value="1"/>
</dbReference>
<reference evidence="2 3" key="1">
    <citation type="submission" date="2018-01" db="EMBL/GenBank/DDBJ databases">
        <title>Complete genome sequence of Salinigranum rubrum GX10T, an extremely halophilic archaeon isolated from a marine solar saltern.</title>
        <authorList>
            <person name="Han S."/>
        </authorList>
    </citation>
    <scope>NUCLEOTIDE SEQUENCE [LARGE SCALE GENOMIC DNA]</scope>
    <source>
        <strain evidence="2 3">GX10</strain>
    </source>
</reference>
<dbReference type="SUPFAM" id="SSF52540">
    <property type="entry name" value="P-loop containing nucleoside triphosphate hydrolases"/>
    <property type="match status" value="1"/>
</dbReference>
<organism evidence="2 3">
    <name type="scientific">Salinigranum rubrum</name>
    <dbReference type="NCBI Taxonomy" id="755307"/>
    <lineage>
        <taxon>Archaea</taxon>
        <taxon>Methanobacteriati</taxon>
        <taxon>Methanobacteriota</taxon>
        <taxon>Stenosarchaea group</taxon>
        <taxon>Halobacteria</taxon>
        <taxon>Halobacteriales</taxon>
        <taxon>Haloferacaceae</taxon>
        <taxon>Salinigranum</taxon>
    </lineage>
</organism>
<evidence type="ECO:0000259" key="1">
    <source>
        <dbReference type="SMART" id="SM00763"/>
    </source>
</evidence>
<name>A0A2I8VJX0_9EURY</name>
<feature type="domain" description="PrkA AAA" evidence="1">
    <location>
        <begin position="28"/>
        <end position="468"/>
    </location>
</feature>
<proteinExistence type="predicted"/>
<dbReference type="EMBL" id="CP026309">
    <property type="protein sequence ID" value="AUV82226.1"/>
    <property type="molecule type" value="Genomic_DNA"/>
</dbReference>
<dbReference type="RefSeq" id="WP_103425915.1">
    <property type="nucleotide sequence ID" value="NZ_CP026309.1"/>
</dbReference>
<dbReference type="SMART" id="SM00763">
    <property type="entry name" value="AAA_PrkA"/>
    <property type="match status" value="1"/>
</dbReference>
<evidence type="ECO:0000313" key="3">
    <source>
        <dbReference type="Proteomes" id="UP000236584"/>
    </source>
</evidence>
<dbReference type="KEGG" id="srub:C2R22_11705"/>
<accession>A0A2I8VJX0</accession>
<evidence type="ECO:0000313" key="2">
    <source>
        <dbReference type="EMBL" id="AUV82226.1"/>
    </source>
</evidence>
<keyword evidence="2" id="KW-0808">Transferase</keyword>
<sequence length="761" mass="86512">MRQNTPAERPDFIRAADEELRGTYEEPMSLETYLDRAFERPSIASHASKYLLEAIESMGTRTVVEEGEERERYRFFDDPANDGEHAVLGNTEILNDFVDDLRTIAADRGKAEKLIWFDGPTATGKSELKRCLVNGLREYSKTDAGRRYTVEWNIANVSDTRGLSYGDELDHEEDWYESPVQSHPLTVFPLEVRRDVVGALNDASGDHIPLSVDEDLDPFCREAYHHLEEQYRRAGKQNLFSEVTDDRHLRVKNYVVDVGRGIGILHSEDDGSPKERLVGSWMPGMLRELDSRGRKNPQAFSYDGVLSQGNSLLTIVEDATQHADLLQKLLNVPDEGHVKLDKGIGMDIDTQLVIISNPDLDAELDKYADRNGRDPLKALKRRLNKHEFRYLTNYSLEAELIRRELTNETSVWDSESDAEVDDRIRAGLVIEVRDSAGELTDRELAPHAVEAAAMYSVVSRLDGEDLSAGLSLVDKALLYDQGYLQQGDERVDADEFDFVGTGDGTHGIPVTFTRDVIADLLHEDTGRRHESLPVERVITSMDVLDAMASELADAPVFSRAEVTEYESRLAIVKDHVYERQETDVLDALLAEKGVEAETVEEYIEHVYAWASDDQLETEHGPVDPDPLLMRLFETEHLGRFREDDYAGNEPNEDVVEFRRERVISALNRYAWENRDEDFSITDVDFSDIPVIRAVLDTHDWEDVQRLFPDLDPSQWADPPANTDTEEIKARTIEHMTENGYTPASAELVSRDVMREVSYQWD</sequence>
<dbReference type="AlphaFoldDB" id="A0A2I8VJX0"/>
<dbReference type="InterPro" id="IPR010650">
    <property type="entry name" value="PrkA_C"/>
</dbReference>
<keyword evidence="3" id="KW-1185">Reference proteome</keyword>
<dbReference type="PANTHER" id="PTHR30267:SF2">
    <property type="entry name" value="PROTEIN PRKA"/>
    <property type="match status" value="1"/>
</dbReference>
<dbReference type="InterPro" id="IPR027417">
    <property type="entry name" value="P-loop_NTPase"/>
</dbReference>
<dbReference type="OrthoDB" id="296642at2157"/>
<dbReference type="Pfam" id="PF06798">
    <property type="entry name" value="PrkA"/>
    <property type="match status" value="1"/>
</dbReference>
<gene>
    <name evidence="2" type="ORF">C2R22_11705</name>
</gene>
<dbReference type="Proteomes" id="UP000236584">
    <property type="component" value="Chromosome"/>
</dbReference>